<dbReference type="CDD" id="cd09209">
    <property type="entry name" value="Lumazine_synthase-I"/>
    <property type="match status" value="1"/>
</dbReference>
<comment type="similarity">
    <text evidence="2 7">Belongs to the DMRL synthase family.</text>
</comment>
<dbReference type="EC" id="2.5.1.78" evidence="3 7"/>
<dbReference type="Pfam" id="PF00885">
    <property type="entry name" value="DMRL_synthase"/>
    <property type="match status" value="1"/>
</dbReference>
<feature type="binding site" evidence="7">
    <location>
        <position position="130"/>
    </location>
    <ligand>
        <name>(2S)-2-hydroxy-3-oxobutyl phosphate</name>
        <dbReference type="ChEBI" id="CHEBI:58830"/>
    </ligand>
</feature>
<feature type="binding site" evidence="7">
    <location>
        <begin position="59"/>
        <end position="61"/>
    </location>
    <ligand>
        <name>5-amino-6-(D-ribitylamino)uracil</name>
        <dbReference type="ChEBI" id="CHEBI:15934"/>
    </ligand>
</feature>
<organism evidence="8 9">
    <name type="scientific">Intestinicryptomonas porci</name>
    <dbReference type="NCBI Taxonomy" id="2926320"/>
    <lineage>
        <taxon>Bacteria</taxon>
        <taxon>Pseudomonadati</taxon>
        <taxon>Verrucomicrobiota</taxon>
        <taxon>Opitutia</taxon>
        <taxon>Opitutales</taxon>
        <taxon>Intestinicryptomonaceae</taxon>
        <taxon>Intestinicryptomonas</taxon>
    </lineage>
</organism>
<feature type="active site" description="Proton donor" evidence="7">
    <location>
        <position position="91"/>
    </location>
</feature>
<evidence type="ECO:0000256" key="1">
    <source>
        <dbReference type="ARBA" id="ARBA00004917"/>
    </source>
</evidence>
<evidence type="ECO:0000256" key="5">
    <source>
        <dbReference type="ARBA" id="ARBA00022679"/>
    </source>
</evidence>
<dbReference type="PANTHER" id="PTHR21058:SF0">
    <property type="entry name" value="6,7-DIMETHYL-8-RIBITYLLUMAZINE SYNTHASE"/>
    <property type="match status" value="1"/>
</dbReference>
<evidence type="ECO:0000256" key="3">
    <source>
        <dbReference type="ARBA" id="ARBA00012664"/>
    </source>
</evidence>
<comment type="caution">
    <text evidence="8">The sequence shown here is derived from an EMBL/GenBank/DDBJ whole genome shotgun (WGS) entry which is preliminary data.</text>
</comment>
<sequence length="162" mass="17182">MSLDRGSKPKFDASGYRFGIVAARFNEELVNALLDDVLATIFCAGVSAENIKVVRVPGSGELPHMANLMASSGDFDAVIALGVVIAGETPHHMIIGNSTAVALQSVSLSSQVPIVNGIVVAETQKQAEDRTIGSIKRGVEFAEVALEMAWLTDSFLAEYDED</sequence>
<name>A0ABU4WE74_9BACT</name>
<feature type="binding site" evidence="7">
    <location>
        <begin position="83"/>
        <end position="85"/>
    </location>
    <ligand>
        <name>5-amino-6-(D-ribitylamino)uracil</name>
        <dbReference type="ChEBI" id="CHEBI:15934"/>
    </ligand>
</feature>
<comment type="catalytic activity">
    <reaction evidence="6 7">
        <text>(2S)-2-hydroxy-3-oxobutyl phosphate + 5-amino-6-(D-ribitylamino)uracil = 6,7-dimethyl-8-(1-D-ribityl)lumazine + phosphate + 2 H2O + H(+)</text>
        <dbReference type="Rhea" id="RHEA:26152"/>
        <dbReference type="ChEBI" id="CHEBI:15377"/>
        <dbReference type="ChEBI" id="CHEBI:15378"/>
        <dbReference type="ChEBI" id="CHEBI:15934"/>
        <dbReference type="ChEBI" id="CHEBI:43474"/>
        <dbReference type="ChEBI" id="CHEBI:58201"/>
        <dbReference type="ChEBI" id="CHEBI:58830"/>
        <dbReference type="EC" id="2.5.1.78"/>
    </reaction>
</comment>
<feature type="binding site" evidence="7">
    <location>
        <position position="25"/>
    </location>
    <ligand>
        <name>5-amino-6-(D-ribitylamino)uracil</name>
        <dbReference type="ChEBI" id="CHEBI:15934"/>
    </ligand>
</feature>
<comment type="pathway">
    <text evidence="1 7">Cofactor biosynthesis; riboflavin biosynthesis; riboflavin from 2-hydroxy-3-oxobutyl phosphate and 5-amino-6-(D-ribitylamino)uracil: step 1/2.</text>
</comment>
<evidence type="ECO:0000256" key="2">
    <source>
        <dbReference type="ARBA" id="ARBA00007424"/>
    </source>
</evidence>
<dbReference type="InterPro" id="IPR036467">
    <property type="entry name" value="LS/RS_sf"/>
</dbReference>
<dbReference type="RefSeq" id="WP_370396303.1">
    <property type="nucleotide sequence ID" value="NZ_JALBUT010000001.1"/>
</dbReference>
<keyword evidence="4 7" id="KW-0686">Riboflavin biosynthesis</keyword>
<evidence type="ECO:0000313" key="8">
    <source>
        <dbReference type="EMBL" id="MDX8414857.1"/>
    </source>
</evidence>
<dbReference type="PANTHER" id="PTHR21058">
    <property type="entry name" value="6,7-DIMETHYL-8-RIBITYLLUMAZINE SYNTHASE DMRL SYNTHASE LUMAZINE SYNTHASE"/>
    <property type="match status" value="1"/>
</dbReference>
<dbReference type="NCBIfam" id="TIGR00114">
    <property type="entry name" value="lumazine-synth"/>
    <property type="match status" value="1"/>
</dbReference>
<evidence type="ECO:0000256" key="7">
    <source>
        <dbReference type="HAMAP-Rule" id="MF_00178"/>
    </source>
</evidence>
<protein>
    <recommendedName>
        <fullName evidence="3 7">6,7-dimethyl-8-ribityllumazine synthase</fullName>
        <shortName evidence="7">DMRL synthase</shortName>
        <shortName evidence="7">LS</shortName>
        <shortName evidence="7">Lumazine synthase</shortName>
        <ecNumber evidence="3 7">2.5.1.78</ecNumber>
    </recommendedName>
</protein>
<dbReference type="EMBL" id="JALBUT010000001">
    <property type="protein sequence ID" value="MDX8414857.1"/>
    <property type="molecule type" value="Genomic_DNA"/>
</dbReference>
<dbReference type="SUPFAM" id="SSF52121">
    <property type="entry name" value="Lumazine synthase"/>
    <property type="match status" value="1"/>
</dbReference>
<reference evidence="8 9" key="1">
    <citation type="submission" date="2022-03" db="EMBL/GenBank/DDBJ databases">
        <title>Novel taxa within the pig intestine.</title>
        <authorList>
            <person name="Wylensek D."/>
            <person name="Bishof K."/>
            <person name="Afrizal A."/>
            <person name="Clavel T."/>
        </authorList>
    </citation>
    <scope>NUCLEOTIDE SEQUENCE [LARGE SCALE GENOMIC DNA]</scope>
    <source>
        <strain evidence="8 9">CLA-KB-P66</strain>
    </source>
</reference>
<evidence type="ECO:0000313" key="9">
    <source>
        <dbReference type="Proteomes" id="UP001275932"/>
    </source>
</evidence>
<keyword evidence="9" id="KW-1185">Reference proteome</keyword>
<accession>A0ABU4WE74</accession>
<comment type="function">
    <text evidence="7">Catalyzes the formation of 6,7-dimethyl-8-ribityllumazine by condensation of 5-amino-6-(D-ribitylamino)uracil with 3,4-dihydroxy-2-butanone 4-phosphate. This is the penultimate step in the biosynthesis of riboflavin.</text>
</comment>
<evidence type="ECO:0000256" key="4">
    <source>
        <dbReference type="ARBA" id="ARBA00022619"/>
    </source>
</evidence>
<gene>
    <name evidence="7 8" type="primary">ribH</name>
    <name evidence="8" type="ORF">MOX91_01470</name>
</gene>
<dbReference type="GO" id="GO:0000906">
    <property type="term" value="F:6,7-dimethyl-8-ribityllumazine synthase activity"/>
    <property type="evidence" value="ECO:0007669"/>
    <property type="project" value="UniProtKB-EC"/>
</dbReference>
<feature type="binding site" evidence="7">
    <location>
        <position position="116"/>
    </location>
    <ligand>
        <name>5-amino-6-(D-ribitylamino)uracil</name>
        <dbReference type="ChEBI" id="CHEBI:15934"/>
    </ligand>
</feature>
<dbReference type="Proteomes" id="UP001275932">
    <property type="component" value="Unassembled WGS sequence"/>
</dbReference>
<proteinExistence type="inferred from homology"/>
<dbReference type="InterPro" id="IPR002180">
    <property type="entry name" value="LS/RS"/>
</dbReference>
<feature type="binding site" evidence="7">
    <location>
        <begin position="88"/>
        <end position="89"/>
    </location>
    <ligand>
        <name>(2S)-2-hydroxy-3-oxobutyl phosphate</name>
        <dbReference type="ChEBI" id="CHEBI:58830"/>
    </ligand>
</feature>
<evidence type="ECO:0000256" key="6">
    <source>
        <dbReference type="ARBA" id="ARBA00048785"/>
    </source>
</evidence>
<keyword evidence="5 7" id="KW-0808">Transferase</keyword>
<dbReference type="Gene3D" id="3.40.50.960">
    <property type="entry name" value="Lumazine/riboflavin synthase"/>
    <property type="match status" value="1"/>
</dbReference>
<dbReference type="InterPro" id="IPR034964">
    <property type="entry name" value="LS"/>
</dbReference>
<dbReference type="HAMAP" id="MF_00178">
    <property type="entry name" value="Lumazine_synth"/>
    <property type="match status" value="1"/>
</dbReference>